<organism evidence="1 2">
    <name type="scientific">Caerostris extrusa</name>
    <name type="common">Bark spider</name>
    <name type="synonym">Caerostris bankana</name>
    <dbReference type="NCBI Taxonomy" id="172846"/>
    <lineage>
        <taxon>Eukaryota</taxon>
        <taxon>Metazoa</taxon>
        <taxon>Ecdysozoa</taxon>
        <taxon>Arthropoda</taxon>
        <taxon>Chelicerata</taxon>
        <taxon>Arachnida</taxon>
        <taxon>Araneae</taxon>
        <taxon>Araneomorphae</taxon>
        <taxon>Entelegynae</taxon>
        <taxon>Araneoidea</taxon>
        <taxon>Araneidae</taxon>
        <taxon>Caerostris</taxon>
    </lineage>
</organism>
<evidence type="ECO:0000313" key="2">
    <source>
        <dbReference type="Proteomes" id="UP001054945"/>
    </source>
</evidence>
<sequence>MCVWLSTQKEVSLRGSVSHWERDINFRIHPLFPGRSIAFFPLPKLISSERVFDIRTCFVHSLQRTVMEHFRSLSGEFRDRRRN</sequence>
<name>A0AAV4MI12_CAEEX</name>
<gene>
    <name evidence="1" type="ORF">CEXT_330051</name>
</gene>
<accession>A0AAV4MI12</accession>
<dbReference type="AlphaFoldDB" id="A0AAV4MI12"/>
<dbReference type="Proteomes" id="UP001054945">
    <property type="component" value="Unassembled WGS sequence"/>
</dbReference>
<comment type="caution">
    <text evidence="1">The sequence shown here is derived from an EMBL/GenBank/DDBJ whole genome shotgun (WGS) entry which is preliminary data.</text>
</comment>
<keyword evidence="2" id="KW-1185">Reference proteome</keyword>
<evidence type="ECO:0000313" key="1">
    <source>
        <dbReference type="EMBL" id="GIX71978.1"/>
    </source>
</evidence>
<proteinExistence type="predicted"/>
<reference evidence="1 2" key="1">
    <citation type="submission" date="2021-06" db="EMBL/GenBank/DDBJ databases">
        <title>Caerostris extrusa draft genome.</title>
        <authorList>
            <person name="Kono N."/>
            <person name="Arakawa K."/>
        </authorList>
    </citation>
    <scope>NUCLEOTIDE SEQUENCE [LARGE SCALE GENOMIC DNA]</scope>
</reference>
<dbReference type="EMBL" id="BPLR01019810">
    <property type="protein sequence ID" value="GIX71978.1"/>
    <property type="molecule type" value="Genomic_DNA"/>
</dbReference>
<protein>
    <submittedName>
        <fullName evidence="1">Uncharacterized protein</fullName>
    </submittedName>
</protein>